<evidence type="ECO:0000256" key="1">
    <source>
        <dbReference type="SAM" id="SignalP"/>
    </source>
</evidence>
<reference evidence="2 3" key="1">
    <citation type="submission" date="2024-06" db="EMBL/GenBank/DDBJ databases">
        <title>The Natural Products Discovery Center: Release of the First 8490 Sequenced Strains for Exploring Actinobacteria Biosynthetic Diversity.</title>
        <authorList>
            <person name="Kalkreuter E."/>
            <person name="Kautsar S.A."/>
            <person name="Yang D."/>
            <person name="Bader C.D."/>
            <person name="Teijaro C.N."/>
            <person name="Fluegel L."/>
            <person name="Davis C.M."/>
            <person name="Simpson J.R."/>
            <person name="Lauterbach L."/>
            <person name="Steele A.D."/>
            <person name="Gui C."/>
            <person name="Meng S."/>
            <person name="Li G."/>
            <person name="Viehrig K."/>
            <person name="Ye F."/>
            <person name="Su P."/>
            <person name="Kiefer A.F."/>
            <person name="Nichols A."/>
            <person name="Cepeda A.J."/>
            <person name="Yan W."/>
            <person name="Fan B."/>
            <person name="Jiang Y."/>
            <person name="Adhikari A."/>
            <person name="Zheng C.-J."/>
            <person name="Schuster L."/>
            <person name="Cowan T.M."/>
            <person name="Smanski M.J."/>
            <person name="Chevrette M.G."/>
            <person name="De Carvalho L.P.S."/>
            <person name="Shen B."/>
        </authorList>
    </citation>
    <scope>NUCLEOTIDE SEQUENCE [LARGE SCALE GENOMIC DNA]</scope>
    <source>
        <strain evidence="2 3">NPDC050100</strain>
    </source>
</reference>
<keyword evidence="3" id="KW-1185">Reference proteome</keyword>
<gene>
    <name evidence="2" type="ORF">AB0I59_29675</name>
</gene>
<dbReference type="EMBL" id="JBFALK010000018">
    <property type="protein sequence ID" value="MEV0972794.1"/>
    <property type="molecule type" value="Genomic_DNA"/>
</dbReference>
<proteinExistence type="predicted"/>
<dbReference type="SUPFAM" id="SSF82171">
    <property type="entry name" value="DPP6 N-terminal domain-like"/>
    <property type="match status" value="1"/>
</dbReference>
<accession>A0ABV3GMF7</accession>
<evidence type="ECO:0008006" key="4">
    <source>
        <dbReference type="Google" id="ProtNLM"/>
    </source>
</evidence>
<evidence type="ECO:0000313" key="3">
    <source>
        <dbReference type="Proteomes" id="UP001551675"/>
    </source>
</evidence>
<dbReference type="Gene3D" id="2.120.10.30">
    <property type="entry name" value="TolB, C-terminal domain"/>
    <property type="match status" value="1"/>
</dbReference>
<dbReference type="Proteomes" id="UP001551675">
    <property type="component" value="Unassembled WGS sequence"/>
</dbReference>
<name>A0ABV3GMF7_MICGL</name>
<evidence type="ECO:0000313" key="2">
    <source>
        <dbReference type="EMBL" id="MEV0972794.1"/>
    </source>
</evidence>
<comment type="caution">
    <text evidence="2">The sequence shown here is derived from an EMBL/GenBank/DDBJ whole genome shotgun (WGS) entry which is preliminary data.</text>
</comment>
<feature type="signal peptide" evidence="1">
    <location>
        <begin position="1"/>
        <end position="23"/>
    </location>
</feature>
<sequence>MRIMTALPVLALPLLAVPAPAQAAARQVSGATFLGYEGTAAIVHTYLPGRGFTKTKVGTMIQISAAPDGKKVAWVDDNGRLHVTQGTSDTVVAKGAVSGVPCATPVWSADSTRIAYAMTAAESMAPIGIVGADGKNRRKIGKSYGVCHLAWSAGGRYLAGYAGTTDGVFLLDTTTGKTRRAAGIKLANHVQSLSPDGRRVIVNKIGASSPGGDGSWPLWFRPTLVDTVTGSTIKLPVKGSLIGATYLTDGRLAVRVKGTPNNTIVVLGTNLKEVQRMAEPAQARKFALLGLMP</sequence>
<feature type="chain" id="PRO_5046829313" description="WD40 repeat domain-containing protein" evidence="1">
    <location>
        <begin position="24"/>
        <end position="293"/>
    </location>
</feature>
<organism evidence="2 3">
    <name type="scientific">Microtetraspora glauca</name>
    <dbReference type="NCBI Taxonomy" id="1996"/>
    <lineage>
        <taxon>Bacteria</taxon>
        <taxon>Bacillati</taxon>
        <taxon>Actinomycetota</taxon>
        <taxon>Actinomycetes</taxon>
        <taxon>Streptosporangiales</taxon>
        <taxon>Streptosporangiaceae</taxon>
        <taxon>Microtetraspora</taxon>
    </lineage>
</organism>
<protein>
    <recommendedName>
        <fullName evidence="4">WD40 repeat domain-containing protein</fullName>
    </recommendedName>
</protein>
<dbReference type="RefSeq" id="WP_358138176.1">
    <property type="nucleotide sequence ID" value="NZ_JBFALK010000018.1"/>
</dbReference>
<dbReference type="InterPro" id="IPR011042">
    <property type="entry name" value="6-blade_b-propeller_TolB-like"/>
</dbReference>
<keyword evidence="1" id="KW-0732">Signal</keyword>